<name>A0A5C4LPJ3_9PSEU</name>
<proteinExistence type="predicted"/>
<comment type="caution">
    <text evidence="1">The sequence shown here is derived from an EMBL/GenBank/DDBJ whole genome shotgun (WGS) entry which is preliminary data.</text>
</comment>
<dbReference type="AlphaFoldDB" id="A0A5C4LPJ3"/>
<reference evidence="1 2" key="1">
    <citation type="submission" date="2019-06" db="EMBL/GenBank/DDBJ databases">
        <title>Amycolatopsis alkalitolerans sp. nov., isolated from Gastrodia elata Blume.</title>
        <authorList>
            <person name="Narsing Rao M.P."/>
            <person name="Li W.J."/>
        </authorList>
    </citation>
    <scope>NUCLEOTIDE SEQUENCE [LARGE SCALE GENOMIC DNA]</scope>
    <source>
        <strain evidence="1 2">SYSUP0005</strain>
    </source>
</reference>
<organism evidence="1 2">
    <name type="scientific">Amycolatopsis alkalitolerans</name>
    <dbReference type="NCBI Taxonomy" id="2547244"/>
    <lineage>
        <taxon>Bacteria</taxon>
        <taxon>Bacillati</taxon>
        <taxon>Actinomycetota</taxon>
        <taxon>Actinomycetes</taxon>
        <taxon>Pseudonocardiales</taxon>
        <taxon>Pseudonocardiaceae</taxon>
        <taxon>Amycolatopsis</taxon>
    </lineage>
</organism>
<evidence type="ECO:0000313" key="1">
    <source>
        <dbReference type="EMBL" id="TNC19083.1"/>
    </source>
</evidence>
<evidence type="ECO:0000313" key="2">
    <source>
        <dbReference type="Proteomes" id="UP000305546"/>
    </source>
</evidence>
<dbReference type="Proteomes" id="UP000305546">
    <property type="component" value="Unassembled WGS sequence"/>
</dbReference>
<accession>A0A5C4LPJ3</accession>
<protein>
    <submittedName>
        <fullName evidence="1">Uncharacterized protein</fullName>
    </submittedName>
</protein>
<dbReference type="RefSeq" id="WP_139100733.1">
    <property type="nucleotide sequence ID" value="NZ_VDFW01000055.1"/>
</dbReference>
<gene>
    <name evidence="1" type="ORF">FG385_32985</name>
</gene>
<dbReference type="EMBL" id="VDFW01000055">
    <property type="protein sequence ID" value="TNC19083.1"/>
    <property type="molecule type" value="Genomic_DNA"/>
</dbReference>
<sequence>MTGEEHYRHAEKLLNMAGAGDSEQAWEFQLAEPPSPLLVAAHAHAKLAETAMLADAVELLHRLADAVELLRRLLLTAQRQAEIPRTGAG</sequence>
<keyword evidence="2" id="KW-1185">Reference proteome</keyword>